<feature type="transmembrane region" description="Helical" evidence="6">
    <location>
        <begin position="199"/>
        <end position="224"/>
    </location>
</feature>
<dbReference type="PANTHER" id="PTHR42829:SF1">
    <property type="entry name" value="INORGANIC CARBON TRANSPORTER SUBUNIT DABB-RELATED"/>
    <property type="match status" value="1"/>
</dbReference>
<feature type="transmembrane region" description="Helical" evidence="6">
    <location>
        <begin position="129"/>
        <end position="147"/>
    </location>
</feature>
<dbReference type="InterPro" id="IPR001750">
    <property type="entry name" value="ND/Mrp_TM"/>
</dbReference>
<comment type="subcellular location">
    <subcellularLocation>
        <location evidence="1">Endomembrane system</location>
        <topology evidence="1">Multi-pass membrane protein</topology>
    </subcellularLocation>
    <subcellularLocation>
        <location evidence="5">Membrane</location>
        <topology evidence="5">Multi-pass membrane protein</topology>
    </subcellularLocation>
</comment>
<evidence type="ECO:0000313" key="8">
    <source>
        <dbReference type="EMBL" id="MBJ7600418.1"/>
    </source>
</evidence>
<feature type="transmembrane region" description="Helical" evidence="6">
    <location>
        <begin position="392"/>
        <end position="414"/>
    </location>
</feature>
<evidence type="ECO:0000256" key="4">
    <source>
        <dbReference type="ARBA" id="ARBA00023136"/>
    </source>
</evidence>
<gene>
    <name evidence="8" type="ORF">JF922_20390</name>
</gene>
<keyword evidence="2 5" id="KW-0812">Transmembrane</keyword>
<evidence type="ECO:0000313" key="9">
    <source>
        <dbReference type="Proteomes" id="UP000612893"/>
    </source>
</evidence>
<evidence type="ECO:0000256" key="6">
    <source>
        <dbReference type="SAM" id="Phobius"/>
    </source>
</evidence>
<feature type="transmembrane region" description="Helical" evidence="6">
    <location>
        <begin position="267"/>
        <end position="289"/>
    </location>
</feature>
<organism evidence="8 9">
    <name type="scientific">Candidatus Nephthysia bennettiae</name>
    <dbReference type="NCBI Taxonomy" id="3127016"/>
    <lineage>
        <taxon>Bacteria</taxon>
        <taxon>Bacillati</taxon>
        <taxon>Candidatus Dormiibacterota</taxon>
        <taxon>Candidatus Dormibacteria</taxon>
        <taxon>Candidatus Dormibacterales</taxon>
        <taxon>Candidatus Dormibacteraceae</taxon>
        <taxon>Candidatus Nephthysia</taxon>
    </lineage>
</organism>
<evidence type="ECO:0000259" key="7">
    <source>
        <dbReference type="Pfam" id="PF00361"/>
    </source>
</evidence>
<feature type="transmembrane region" description="Helical" evidence="6">
    <location>
        <begin position="73"/>
        <end position="91"/>
    </location>
</feature>
<accession>A0A934KC95</accession>
<feature type="domain" description="NADH:quinone oxidoreductase/Mrp antiporter transmembrane" evidence="7">
    <location>
        <begin position="122"/>
        <end position="376"/>
    </location>
</feature>
<dbReference type="AlphaFoldDB" id="A0A934KC95"/>
<evidence type="ECO:0000256" key="2">
    <source>
        <dbReference type="ARBA" id="ARBA00022692"/>
    </source>
</evidence>
<feature type="transmembrane region" description="Helical" evidence="6">
    <location>
        <begin position="435"/>
        <end position="456"/>
    </location>
</feature>
<dbReference type="RefSeq" id="WP_338204233.1">
    <property type="nucleotide sequence ID" value="NZ_JAEKNR010000203.1"/>
</dbReference>
<evidence type="ECO:0000256" key="1">
    <source>
        <dbReference type="ARBA" id="ARBA00004127"/>
    </source>
</evidence>
<keyword evidence="3 6" id="KW-1133">Transmembrane helix</keyword>
<keyword evidence="9" id="KW-1185">Reference proteome</keyword>
<feature type="transmembrane region" description="Helical" evidence="6">
    <location>
        <begin position="565"/>
        <end position="586"/>
    </location>
</feature>
<feature type="transmembrane region" description="Helical" evidence="6">
    <location>
        <begin position="476"/>
        <end position="495"/>
    </location>
</feature>
<keyword evidence="4 6" id="KW-0472">Membrane</keyword>
<feature type="transmembrane region" description="Helical" evidence="6">
    <location>
        <begin position="103"/>
        <end position="123"/>
    </location>
</feature>
<protein>
    <recommendedName>
        <fullName evidence="7">NADH:quinone oxidoreductase/Mrp antiporter transmembrane domain-containing protein</fullName>
    </recommendedName>
</protein>
<proteinExistence type="predicted"/>
<dbReference type="EMBL" id="JAEKNR010000203">
    <property type="protein sequence ID" value="MBJ7600418.1"/>
    <property type="molecule type" value="Genomic_DNA"/>
</dbReference>
<feature type="transmembrane region" description="Helical" evidence="6">
    <location>
        <begin position="12"/>
        <end position="32"/>
    </location>
</feature>
<dbReference type="GO" id="GO:0012505">
    <property type="term" value="C:endomembrane system"/>
    <property type="evidence" value="ECO:0007669"/>
    <property type="project" value="UniProtKB-SubCell"/>
</dbReference>
<sequence length="591" mass="60747">MLTGVRGRHAASNLTMLTALVMLGATVLVSWARVHQSAAYRVALPWINVPVSFTGDQRFQGFGVDVAINVDRYTLAALAAVLLLVLVTLVWHRVAGAREPGQIRYHVNVLLLMLSAAGVLVSSDLGELFAFWAVSGLASYLLLGQRWGTEAAARASRVALGLPFLGDMALLSGVGFLYSRFGSIDLTKLPSMLHTTPGVGLKSLTLIALLLLTAVFVRACLWPFTAWLTASVDAPASLLALVGGVWPILAGSLLLRSLPILGAAGPQASRAGTIALGVAAVAAPLLALVGTELRRSLVLASSGAVALALLGMLNSDSVPAAFTGLIAVALARAGVLLGAASAIRAMRTVDLRQMGGAAVLMRATAAGLILCTAALALGAAAAAAARPRSWEWLLLGAGLFLVAFAAWRNTFAVVSGPLRRRRAFEPDRVRESPGPVTGAAIAAGLLALAAVVLSFLTPWVAYLDPSRHYRPAVGTYVPWIVVVLAGTALAAFLFVQRKNRSLALAGVLGARLGTAWAVAAVLIGRYVARPGFGVVDEVEGVGLPGVEAGLGRAAAGAGSAAGRQLPWLTVVAFGAVVLAVVLGLAATGGRL</sequence>
<feature type="transmembrane region" description="Helical" evidence="6">
    <location>
        <begin position="364"/>
        <end position="386"/>
    </location>
</feature>
<name>A0A934KC95_9BACT</name>
<evidence type="ECO:0000256" key="5">
    <source>
        <dbReference type="RuleBase" id="RU000320"/>
    </source>
</evidence>
<reference evidence="8" key="1">
    <citation type="submission" date="2020-10" db="EMBL/GenBank/DDBJ databases">
        <title>Ca. Dormibacterota MAGs.</title>
        <authorList>
            <person name="Montgomery K."/>
        </authorList>
    </citation>
    <scope>NUCLEOTIDE SEQUENCE [LARGE SCALE GENOMIC DNA]</scope>
    <source>
        <strain evidence="8">SC8812_S17_10</strain>
    </source>
</reference>
<dbReference type="Proteomes" id="UP000612893">
    <property type="component" value="Unassembled WGS sequence"/>
</dbReference>
<dbReference type="GO" id="GO:0016020">
    <property type="term" value="C:membrane"/>
    <property type="evidence" value="ECO:0007669"/>
    <property type="project" value="UniProtKB-SubCell"/>
</dbReference>
<evidence type="ECO:0000256" key="3">
    <source>
        <dbReference type="ARBA" id="ARBA00022989"/>
    </source>
</evidence>
<feature type="transmembrane region" description="Helical" evidence="6">
    <location>
        <begin position="159"/>
        <end position="179"/>
    </location>
</feature>
<dbReference type="PANTHER" id="PTHR42829">
    <property type="entry name" value="NADH-UBIQUINONE OXIDOREDUCTASE CHAIN 5"/>
    <property type="match status" value="1"/>
</dbReference>
<feature type="transmembrane region" description="Helical" evidence="6">
    <location>
        <begin position="502"/>
        <end position="523"/>
    </location>
</feature>
<feature type="transmembrane region" description="Helical" evidence="6">
    <location>
        <begin position="296"/>
        <end position="314"/>
    </location>
</feature>
<feature type="transmembrane region" description="Helical" evidence="6">
    <location>
        <begin position="320"/>
        <end position="343"/>
    </location>
</feature>
<dbReference type="Pfam" id="PF00361">
    <property type="entry name" value="Proton_antipo_M"/>
    <property type="match status" value="1"/>
</dbReference>
<comment type="caution">
    <text evidence="8">The sequence shown here is derived from an EMBL/GenBank/DDBJ whole genome shotgun (WGS) entry which is preliminary data.</text>
</comment>
<dbReference type="InterPro" id="IPR003945">
    <property type="entry name" value="NU5C-like"/>
</dbReference>
<feature type="transmembrane region" description="Helical" evidence="6">
    <location>
        <begin position="236"/>
        <end position="255"/>
    </location>
</feature>